<evidence type="ECO:0008006" key="9">
    <source>
        <dbReference type="Google" id="ProtNLM"/>
    </source>
</evidence>
<dbReference type="Pfam" id="PF00078">
    <property type="entry name" value="RVT_1"/>
    <property type="match status" value="1"/>
</dbReference>
<dbReference type="InterPro" id="IPR023780">
    <property type="entry name" value="Chromo_domain"/>
</dbReference>
<dbReference type="CDD" id="cd00024">
    <property type="entry name" value="CD_CSD"/>
    <property type="match status" value="1"/>
</dbReference>
<gene>
    <name evidence="7" type="ORF">DID88_004743</name>
</gene>
<evidence type="ECO:0000256" key="2">
    <source>
        <dbReference type="ARBA" id="ARBA00022884"/>
    </source>
</evidence>
<evidence type="ECO:0000256" key="4">
    <source>
        <dbReference type="SAM" id="MobiDB-lite"/>
    </source>
</evidence>
<dbReference type="Gene3D" id="3.10.10.10">
    <property type="entry name" value="HIV Type 1 Reverse Transcriptase, subunit A, domain 1"/>
    <property type="match status" value="1"/>
</dbReference>
<evidence type="ECO:0000313" key="7">
    <source>
        <dbReference type="EMBL" id="RAL62902.1"/>
    </source>
</evidence>
<dbReference type="InterPro" id="IPR001584">
    <property type="entry name" value="Integrase_cat-core"/>
</dbReference>
<dbReference type="Gene3D" id="2.40.50.40">
    <property type="match status" value="1"/>
</dbReference>
<feature type="compositionally biased region" description="Polar residues" evidence="4">
    <location>
        <begin position="10"/>
        <end position="28"/>
    </location>
</feature>
<dbReference type="InterPro" id="IPR016197">
    <property type="entry name" value="Chromo-like_dom_sf"/>
</dbReference>
<dbReference type="InterPro" id="IPR043128">
    <property type="entry name" value="Rev_trsase/Diguanyl_cyclase"/>
</dbReference>
<dbReference type="FunFam" id="3.30.70.270:FF:000003">
    <property type="entry name" value="Transposon Ty3-G Gag-Pol polyprotein"/>
    <property type="match status" value="1"/>
</dbReference>
<evidence type="ECO:0000313" key="8">
    <source>
        <dbReference type="Proteomes" id="UP000249056"/>
    </source>
</evidence>
<dbReference type="InterPro" id="IPR050951">
    <property type="entry name" value="Retrovirus_Pol_polyprotein"/>
</dbReference>
<comment type="subunit">
    <text evidence="1">Component of the NuA4 histone acetyltransferase complex.</text>
</comment>
<dbReference type="PANTHER" id="PTHR37984">
    <property type="entry name" value="PROTEIN CBG26694"/>
    <property type="match status" value="1"/>
</dbReference>
<dbReference type="InterPro" id="IPR000953">
    <property type="entry name" value="Chromo/chromo_shadow_dom"/>
</dbReference>
<dbReference type="Gene3D" id="3.30.420.10">
    <property type="entry name" value="Ribonuclease H-like superfamily/Ribonuclease H"/>
    <property type="match status" value="1"/>
</dbReference>
<feature type="region of interest" description="Disordered" evidence="4">
    <location>
        <begin position="1"/>
        <end position="28"/>
    </location>
</feature>
<dbReference type="PANTHER" id="PTHR37984:SF5">
    <property type="entry name" value="PROTEIN NYNRIN-LIKE"/>
    <property type="match status" value="1"/>
</dbReference>
<keyword evidence="8" id="KW-1185">Reference proteome</keyword>
<name>A0A395IRI6_9HELO</name>
<dbReference type="AlphaFoldDB" id="A0A395IRI6"/>
<dbReference type="PROSITE" id="PS50013">
    <property type="entry name" value="CHROMO_2"/>
    <property type="match status" value="1"/>
</dbReference>
<dbReference type="EMBL" id="QKRW01000022">
    <property type="protein sequence ID" value="RAL62902.1"/>
    <property type="molecule type" value="Genomic_DNA"/>
</dbReference>
<evidence type="ECO:0000256" key="1">
    <source>
        <dbReference type="ARBA" id="ARBA00011353"/>
    </source>
</evidence>
<dbReference type="GO" id="GO:0015074">
    <property type="term" value="P:DNA integration"/>
    <property type="evidence" value="ECO:0007669"/>
    <property type="project" value="InterPro"/>
</dbReference>
<dbReference type="InterPro" id="IPR043502">
    <property type="entry name" value="DNA/RNA_pol_sf"/>
</dbReference>
<dbReference type="InterPro" id="IPR000477">
    <property type="entry name" value="RT_dom"/>
</dbReference>
<dbReference type="GO" id="GO:0003723">
    <property type="term" value="F:RNA binding"/>
    <property type="evidence" value="ECO:0007669"/>
    <property type="project" value="UniProtKB-KW"/>
</dbReference>
<keyword evidence="2" id="KW-0694">RNA-binding</keyword>
<feature type="domain" description="Integrase catalytic" evidence="6">
    <location>
        <begin position="437"/>
        <end position="617"/>
    </location>
</feature>
<dbReference type="OrthoDB" id="3561867at2759"/>
<dbReference type="InterPro" id="IPR012337">
    <property type="entry name" value="RNaseH-like_sf"/>
</dbReference>
<dbReference type="InterPro" id="IPR036397">
    <property type="entry name" value="RNaseH_sf"/>
</dbReference>
<dbReference type="GO" id="GO:0006338">
    <property type="term" value="P:chromatin remodeling"/>
    <property type="evidence" value="ECO:0007669"/>
    <property type="project" value="UniProtKB-ARBA"/>
</dbReference>
<keyword evidence="3" id="KW-0511">Multifunctional enzyme</keyword>
<feature type="region of interest" description="Disordered" evidence="4">
    <location>
        <begin position="768"/>
        <end position="801"/>
    </location>
</feature>
<dbReference type="SUPFAM" id="SSF53098">
    <property type="entry name" value="Ribonuclease H-like"/>
    <property type="match status" value="1"/>
</dbReference>
<proteinExistence type="predicted"/>
<evidence type="ECO:0000259" key="5">
    <source>
        <dbReference type="PROSITE" id="PS50013"/>
    </source>
</evidence>
<organism evidence="7 8">
    <name type="scientific">Monilinia fructigena</name>
    <dbReference type="NCBI Taxonomy" id="38457"/>
    <lineage>
        <taxon>Eukaryota</taxon>
        <taxon>Fungi</taxon>
        <taxon>Dikarya</taxon>
        <taxon>Ascomycota</taxon>
        <taxon>Pezizomycotina</taxon>
        <taxon>Leotiomycetes</taxon>
        <taxon>Helotiales</taxon>
        <taxon>Sclerotiniaceae</taxon>
        <taxon>Monilinia</taxon>
    </lineage>
</organism>
<dbReference type="SUPFAM" id="SSF54160">
    <property type="entry name" value="Chromo domain-like"/>
    <property type="match status" value="1"/>
</dbReference>
<evidence type="ECO:0000256" key="3">
    <source>
        <dbReference type="ARBA" id="ARBA00023268"/>
    </source>
</evidence>
<dbReference type="Gene3D" id="3.30.70.270">
    <property type="match status" value="1"/>
</dbReference>
<dbReference type="CDD" id="cd01647">
    <property type="entry name" value="RT_LTR"/>
    <property type="match status" value="1"/>
</dbReference>
<comment type="caution">
    <text evidence="7">The sequence shown here is derived from an EMBL/GenBank/DDBJ whole genome shotgun (WGS) entry which is preliminary data.</text>
</comment>
<dbReference type="Proteomes" id="UP000249056">
    <property type="component" value="Unassembled WGS sequence"/>
</dbReference>
<dbReference type="GO" id="GO:0005634">
    <property type="term" value="C:nucleus"/>
    <property type="evidence" value="ECO:0007669"/>
    <property type="project" value="UniProtKB-ARBA"/>
</dbReference>
<accession>A0A395IRI6</accession>
<dbReference type="CDD" id="cd09274">
    <property type="entry name" value="RNase_HI_RT_Ty3"/>
    <property type="match status" value="1"/>
</dbReference>
<dbReference type="InterPro" id="IPR041577">
    <property type="entry name" value="RT_RNaseH_2"/>
</dbReference>
<sequence>MLPSRYTARRSGTNDPLTTTGCRSISSSGTVSDRRVLDALPPVKEFLEEAYRSPYVEDWFEEDEGYESVTSKDELDIETTLTPDVSKFLTGKPELSDAEIRQKLPLWLQDKLPAFLPRHADTLPPRRAWDHKIELMPGKEPPYFKNRPLSPLELEVVLYTKLDIIAAVNKLRIAEGDEWKTAFITRFGLFESLVMPFGLCNAPASFQHYINHTLFNELDKYCTAYLDDVLVYSADKSEHREHVRTIVQKLADAGLQIDINKCEFETVSTRYLGLIITTNSIQMDPEKVTAITSWEQPLSVKDLQRFLGDAFATLKDAFITAPVLAYFDHNKRTVLETDASDWASGGVLSQYDSDGLLRPVAYFSAKHSAAECNYEIYDKELLAIIKSMEEWRPELQGSQQEFEILTDHKNLERFEPKEEDRPNFATGDDERLKNRERIVLPADKFDIDLYNELKAGIHLAPTDLVVPAEDKPIDELIDDAYKKSKYDSSTYCSNRGSSWVRTLTTEELVDVFISRIYTLHGLPDNIISDRGTQFVSGFWSQLSERLAVTLRHSSAFHPQTDGQTERIDSVLEQYLRAFVNFHQDDWMQWLPLAEFASNIMTSETTGCSPFFANYGFNPHIGVEPSKPCPPDMTIAQKREFFKGNKTADRMERILSQLQALARQAVTIYEENANQHRIDSPTLLYRPKGDPRKEDGKSEPVQKWIFEGVIDNHNEDGHHYLVKWKHYAPTWQPAADLKGNEKLLAEYHRTYPEKPGPPRRVLDDPEAKAILSPTLERSEKVQGVRRSTRERKSQISVKHLSY</sequence>
<feature type="domain" description="Chromo" evidence="5">
    <location>
        <begin position="703"/>
        <end position="758"/>
    </location>
</feature>
<dbReference type="PROSITE" id="PS50994">
    <property type="entry name" value="INTEGRASE"/>
    <property type="match status" value="1"/>
</dbReference>
<dbReference type="SUPFAM" id="SSF56672">
    <property type="entry name" value="DNA/RNA polymerases"/>
    <property type="match status" value="1"/>
</dbReference>
<protein>
    <recommendedName>
        <fullName evidence="9">Chromo domain-containing protein</fullName>
    </recommendedName>
</protein>
<dbReference type="Pfam" id="PF17919">
    <property type="entry name" value="RT_RNaseH_2"/>
    <property type="match status" value="1"/>
</dbReference>
<evidence type="ECO:0000259" key="6">
    <source>
        <dbReference type="PROSITE" id="PS50994"/>
    </source>
</evidence>
<dbReference type="Pfam" id="PF00385">
    <property type="entry name" value="Chromo"/>
    <property type="match status" value="1"/>
</dbReference>
<reference evidence="7 8" key="1">
    <citation type="submission" date="2018-06" db="EMBL/GenBank/DDBJ databases">
        <title>Genome Sequence of the Brown Rot Fungal Pathogen Monilinia fructigena.</title>
        <authorList>
            <person name="Landi L."/>
            <person name="De Miccolis Angelini R.M."/>
            <person name="Pollastro S."/>
            <person name="Abate D."/>
            <person name="Faretra F."/>
            <person name="Romanazzi G."/>
        </authorList>
    </citation>
    <scope>NUCLEOTIDE SEQUENCE [LARGE SCALE GENOMIC DNA]</scope>
    <source>
        <strain evidence="7 8">Mfrg269</strain>
    </source>
</reference>